<dbReference type="InterPro" id="IPR017423">
    <property type="entry name" value="TRM6"/>
</dbReference>
<dbReference type="PANTHER" id="PTHR12945:SF0">
    <property type="entry name" value="TRNA (ADENINE(58)-N(1))-METHYLTRANSFERASE NON-CATALYTIC SUBUNIT TRM6"/>
    <property type="match status" value="1"/>
</dbReference>
<sequence>MEIRESIKIGDYVVIQKQKYLKLHQLKARCDVMLGKDLVNLKAIVGQPFWTTFKMIQKKKKEFDLEVASEIESLPEAVMKDVQSGSDNRNITDDGKSQLLSTEEIEGFKESGLSAQSIVGKLIESSTTFHNKTEYSQEKYLKKKEKKYFEYIVIRKPTVRLLAEMFYSKDPHSVLGLRHDSIAQILSYANVQNSGTYVLFESGTQALLGSAILDCLDDQGRVISITTGRYPPKQAVVGMNFPEEKRAKSFLSVTLTDFLTSLEKRVSEESTNGVEEAVKLSNGEDGLVTQAVPSTAAERTGNEKATLNGIAQNVLPASTEDSKAADNGLIQEETSNSKKRKQEPDTINDCGTPALKKPRWQENLEIAKDALLKDGADSLIFASKEFPLPLILKMLDYLKPSHSLVVYSVYREPLVLIYNELKKKRKDVIGLHIFENFLRTHQILSDRTRPDVMMSASGGHILVGTKVLSS</sequence>
<dbReference type="GO" id="GO:0008168">
    <property type="term" value="F:methyltransferase activity"/>
    <property type="evidence" value="ECO:0007669"/>
    <property type="project" value="UniProtKB-KW"/>
</dbReference>
<keyword evidence="8" id="KW-0489">Methyltransferase</keyword>
<evidence type="ECO:0000256" key="5">
    <source>
        <dbReference type="ARBA" id="ARBA00023242"/>
    </source>
</evidence>
<evidence type="ECO:0000256" key="4">
    <source>
        <dbReference type="ARBA" id="ARBA00022694"/>
    </source>
</evidence>
<protein>
    <recommendedName>
        <fullName evidence="3">tRNA (adenine(58)-N(1))-methyltransferase non-catalytic subunit TRM6</fullName>
    </recommendedName>
    <alternativeName>
        <fullName evidence="6">tRNA(m1A58)-methyltransferase subunit TRM6</fullName>
    </alternativeName>
</protein>
<evidence type="ECO:0000256" key="7">
    <source>
        <dbReference type="SAM" id="MobiDB-lite"/>
    </source>
</evidence>
<comment type="similarity">
    <text evidence="2">Belongs to the TRM6/GCD10 family.</text>
</comment>
<dbReference type="PANTHER" id="PTHR12945">
    <property type="entry name" value="TRANSLATION INITIATION FACTOR EIF3-RELATED"/>
    <property type="match status" value="1"/>
</dbReference>
<dbReference type="GO" id="GO:0032259">
    <property type="term" value="P:methylation"/>
    <property type="evidence" value="ECO:0007669"/>
    <property type="project" value="UniProtKB-KW"/>
</dbReference>
<keyword evidence="4" id="KW-0819">tRNA processing</keyword>
<evidence type="ECO:0000256" key="2">
    <source>
        <dbReference type="ARBA" id="ARBA00008320"/>
    </source>
</evidence>
<comment type="subcellular location">
    <subcellularLocation>
        <location evidence="1">Nucleus</location>
    </subcellularLocation>
</comment>
<evidence type="ECO:0000256" key="6">
    <source>
        <dbReference type="ARBA" id="ARBA00032319"/>
    </source>
</evidence>
<accession>A0ABN7AQJ6</accession>
<evidence type="ECO:0000313" key="9">
    <source>
        <dbReference type="Proteomes" id="UP001307889"/>
    </source>
</evidence>
<reference evidence="8 9" key="1">
    <citation type="submission" date="2023-09" db="EMBL/GenBank/DDBJ databases">
        <title>Nesidiocoris tenuis whole genome shotgun sequence.</title>
        <authorList>
            <person name="Shibata T."/>
            <person name="Shimoda M."/>
            <person name="Kobayashi T."/>
            <person name="Uehara T."/>
        </authorList>
    </citation>
    <scope>NUCLEOTIDE SEQUENCE [LARGE SCALE GENOMIC DNA]</scope>
    <source>
        <strain evidence="8 9">Japan</strain>
    </source>
</reference>
<dbReference type="EMBL" id="AP028912">
    <property type="protein sequence ID" value="BES93181.1"/>
    <property type="molecule type" value="Genomic_DNA"/>
</dbReference>
<feature type="region of interest" description="Disordered" evidence="7">
    <location>
        <begin position="317"/>
        <end position="354"/>
    </location>
</feature>
<keyword evidence="5" id="KW-0539">Nucleus</keyword>
<keyword evidence="8" id="KW-0808">Transferase</keyword>
<evidence type="ECO:0000256" key="1">
    <source>
        <dbReference type="ARBA" id="ARBA00004123"/>
    </source>
</evidence>
<proteinExistence type="inferred from homology"/>
<gene>
    <name evidence="8" type="ORF">NTJ_05990</name>
</gene>
<keyword evidence="9" id="KW-1185">Reference proteome</keyword>
<name>A0ABN7AQJ6_9HEMI</name>
<dbReference type="Proteomes" id="UP001307889">
    <property type="component" value="Chromosome 4"/>
</dbReference>
<dbReference type="Pfam" id="PF04189">
    <property type="entry name" value="Gcd10p"/>
    <property type="match status" value="1"/>
</dbReference>
<organism evidence="8 9">
    <name type="scientific">Nesidiocoris tenuis</name>
    <dbReference type="NCBI Taxonomy" id="355587"/>
    <lineage>
        <taxon>Eukaryota</taxon>
        <taxon>Metazoa</taxon>
        <taxon>Ecdysozoa</taxon>
        <taxon>Arthropoda</taxon>
        <taxon>Hexapoda</taxon>
        <taxon>Insecta</taxon>
        <taxon>Pterygota</taxon>
        <taxon>Neoptera</taxon>
        <taxon>Paraneoptera</taxon>
        <taxon>Hemiptera</taxon>
        <taxon>Heteroptera</taxon>
        <taxon>Panheteroptera</taxon>
        <taxon>Cimicomorpha</taxon>
        <taxon>Miridae</taxon>
        <taxon>Dicyphina</taxon>
        <taxon>Nesidiocoris</taxon>
    </lineage>
</organism>
<evidence type="ECO:0000256" key="3">
    <source>
        <dbReference type="ARBA" id="ARBA00021704"/>
    </source>
</evidence>
<evidence type="ECO:0000313" key="8">
    <source>
        <dbReference type="EMBL" id="BES93181.1"/>
    </source>
</evidence>